<evidence type="ECO:0000313" key="2">
    <source>
        <dbReference type="Proteomes" id="UP001500603"/>
    </source>
</evidence>
<organism evidence="1 2">
    <name type="scientific">Nocardia callitridis</name>
    <dbReference type="NCBI Taxonomy" id="648753"/>
    <lineage>
        <taxon>Bacteria</taxon>
        <taxon>Bacillati</taxon>
        <taxon>Actinomycetota</taxon>
        <taxon>Actinomycetes</taxon>
        <taxon>Mycobacteriales</taxon>
        <taxon>Nocardiaceae</taxon>
        <taxon>Nocardia</taxon>
    </lineage>
</organism>
<evidence type="ECO:0008006" key="3">
    <source>
        <dbReference type="Google" id="ProtNLM"/>
    </source>
</evidence>
<proteinExistence type="predicted"/>
<dbReference type="Proteomes" id="UP001500603">
    <property type="component" value="Unassembled WGS sequence"/>
</dbReference>
<keyword evidence="2" id="KW-1185">Reference proteome</keyword>
<evidence type="ECO:0000313" key="1">
    <source>
        <dbReference type="EMBL" id="GAA5063323.1"/>
    </source>
</evidence>
<dbReference type="SUPFAM" id="SSF52540">
    <property type="entry name" value="P-loop containing nucleoside triphosphate hydrolases"/>
    <property type="match status" value="1"/>
</dbReference>
<sequence>MDKSLAEYVLDYLDAYRRESAAAVVSISHDLNSQLQRTDHLAVVDGGEIIEFGATEQLRRNPHTALLQRLLAAGGSAAVARHAASPP</sequence>
<accession>A0ABP9KTI7</accession>
<protein>
    <recommendedName>
        <fullName evidence="3">ABC transporter ATP-binding protein</fullName>
    </recommendedName>
</protein>
<dbReference type="Gene3D" id="3.40.50.300">
    <property type="entry name" value="P-loop containing nucleotide triphosphate hydrolases"/>
    <property type="match status" value="1"/>
</dbReference>
<name>A0ABP9KTI7_9NOCA</name>
<comment type="caution">
    <text evidence="1">The sequence shown here is derived from an EMBL/GenBank/DDBJ whole genome shotgun (WGS) entry which is preliminary data.</text>
</comment>
<reference evidence="2" key="1">
    <citation type="journal article" date="2019" name="Int. J. Syst. Evol. Microbiol.">
        <title>The Global Catalogue of Microorganisms (GCM) 10K type strain sequencing project: providing services to taxonomists for standard genome sequencing and annotation.</title>
        <authorList>
            <consortium name="The Broad Institute Genomics Platform"/>
            <consortium name="The Broad Institute Genome Sequencing Center for Infectious Disease"/>
            <person name="Wu L."/>
            <person name="Ma J."/>
        </authorList>
    </citation>
    <scope>NUCLEOTIDE SEQUENCE [LARGE SCALE GENOMIC DNA]</scope>
    <source>
        <strain evidence="2">JCM 18298</strain>
    </source>
</reference>
<dbReference type="InterPro" id="IPR027417">
    <property type="entry name" value="P-loop_NTPase"/>
</dbReference>
<gene>
    <name evidence="1" type="ORF">GCM10023318_47980</name>
</gene>
<dbReference type="EMBL" id="BAABJM010000005">
    <property type="protein sequence ID" value="GAA5063323.1"/>
    <property type="molecule type" value="Genomic_DNA"/>
</dbReference>